<dbReference type="PATRIC" id="fig|1423776.4.peg.1715"/>
<sequence>MTTTIINWPEWQGGMNPDYKMGNQVLSAIVPEVSGAQWVDVPVTADADSAGGIDGGVQLTEQQSIVRDTLSKIQPQRIITLGGDCAVSEVPFDYLNGLYPDDFGVIWLDAHPDISTINDTHHLHEMVVADLLQVSDSIFAQQIQNPLQSQQVFFAGLQTAELRPMDQLVKHLGMAYAMPEQFINGQPIQDWLISNNIQHVAVHFDLDVLDPDDFRSILPARPHLDRNQFGAAVGSMALDQVISLLTTIGSQTDLVGLSISEHMPWDALNLHQGLSQLPIFNGGLHS</sequence>
<accession>A0A0R1LYV8</accession>
<dbReference type="Gene3D" id="3.40.800.10">
    <property type="entry name" value="Ureohydrolase domain"/>
    <property type="match status" value="1"/>
</dbReference>
<dbReference type="InterPro" id="IPR023696">
    <property type="entry name" value="Ureohydrolase_dom_sf"/>
</dbReference>
<dbReference type="InterPro" id="IPR006035">
    <property type="entry name" value="Ureohydrolase"/>
</dbReference>
<dbReference type="AlphaFoldDB" id="A0A0R1LYV8"/>
<dbReference type="OrthoDB" id="9789727at2"/>
<dbReference type="Pfam" id="PF00491">
    <property type="entry name" value="Arginase"/>
    <property type="match status" value="1"/>
</dbReference>
<keyword evidence="6" id="KW-1185">Reference proteome</keyword>
<dbReference type="GO" id="GO:0030145">
    <property type="term" value="F:manganese ion binding"/>
    <property type="evidence" value="ECO:0007669"/>
    <property type="project" value="TreeGrafter"/>
</dbReference>
<comment type="caution">
    <text evidence="5">The sequence shown here is derived from an EMBL/GenBank/DDBJ whole genome shotgun (WGS) entry which is preliminary data.</text>
</comment>
<dbReference type="GO" id="GO:0004053">
    <property type="term" value="F:arginase activity"/>
    <property type="evidence" value="ECO:0007669"/>
    <property type="project" value="TreeGrafter"/>
</dbReference>
<dbReference type="PROSITE" id="PS51409">
    <property type="entry name" value="ARGINASE_2"/>
    <property type="match status" value="1"/>
</dbReference>
<comment type="similarity">
    <text evidence="4">Belongs to the arginase family.</text>
</comment>
<evidence type="ECO:0000256" key="4">
    <source>
        <dbReference type="PROSITE-ProRule" id="PRU00742"/>
    </source>
</evidence>
<dbReference type="STRING" id="1423776.FD04_GL001694"/>
<name>A0A0R1LYV8_9LACO</name>
<dbReference type="CDD" id="cd09999">
    <property type="entry name" value="Arginase-like_1"/>
    <property type="match status" value="1"/>
</dbReference>
<keyword evidence="2" id="KW-0378">Hydrolase</keyword>
<keyword evidence="3" id="KW-0464">Manganese</keyword>
<dbReference type="Proteomes" id="UP000051160">
    <property type="component" value="Unassembled WGS sequence"/>
</dbReference>
<evidence type="ECO:0000256" key="1">
    <source>
        <dbReference type="ARBA" id="ARBA00022723"/>
    </source>
</evidence>
<dbReference type="SUPFAM" id="SSF52768">
    <property type="entry name" value="Arginase/deacetylase"/>
    <property type="match status" value="1"/>
</dbReference>
<dbReference type="PANTHER" id="PTHR43782:SF3">
    <property type="entry name" value="ARGINASE"/>
    <property type="match status" value="1"/>
</dbReference>
<evidence type="ECO:0000256" key="2">
    <source>
        <dbReference type="ARBA" id="ARBA00022801"/>
    </source>
</evidence>
<gene>
    <name evidence="5" type="ORF">FD04_GL001694</name>
</gene>
<dbReference type="EMBL" id="AZEE01000029">
    <property type="protein sequence ID" value="KRK97658.1"/>
    <property type="molecule type" value="Genomic_DNA"/>
</dbReference>
<organism evidence="5 6">
    <name type="scientific">Secundilactobacillus odoratitofui DSM 19909 = JCM 15043</name>
    <dbReference type="NCBI Taxonomy" id="1423776"/>
    <lineage>
        <taxon>Bacteria</taxon>
        <taxon>Bacillati</taxon>
        <taxon>Bacillota</taxon>
        <taxon>Bacilli</taxon>
        <taxon>Lactobacillales</taxon>
        <taxon>Lactobacillaceae</taxon>
        <taxon>Secundilactobacillus</taxon>
    </lineage>
</organism>
<proteinExistence type="inferred from homology"/>
<reference evidence="5 6" key="1">
    <citation type="journal article" date="2015" name="Genome Announc.">
        <title>Expanding the biotechnology potential of lactobacilli through comparative genomics of 213 strains and associated genera.</title>
        <authorList>
            <person name="Sun Z."/>
            <person name="Harris H.M."/>
            <person name="McCann A."/>
            <person name="Guo C."/>
            <person name="Argimon S."/>
            <person name="Zhang W."/>
            <person name="Yang X."/>
            <person name="Jeffery I.B."/>
            <person name="Cooney J.C."/>
            <person name="Kagawa T.F."/>
            <person name="Liu W."/>
            <person name="Song Y."/>
            <person name="Salvetti E."/>
            <person name="Wrobel A."/>
            <person name="Rasinkangas P."/>
            <person name="Parkhill J."/>
            <person name="Rea M.C."/>
            <person name="O'Sullivan O."/>
            <person name="Ritari J."/>
            <person name="Douillard F.P."/>
            <person name="Paul Ross R."/>
            <person name="Yang R."/>
            <person name="Briner A.E."/>
            <person name="Felis G.E."/>
            <person name="de Vos W.M."/>
            <person name="Barrangou R."/>
            <person name="Klaenhammer T.R."/>
            <person name="Caufield P.W."/>
            <person name="Cui Y."/>
            <person name="Zhang H."/>
            <person name="O'Toole P.W."/>
        </authorList>
    </citation>
    <scope>NUCLEOTIDE SEQUENCE [LARGE SCALE GENOMIC DNA]</scope>
    <source>
        <strain evidence="5 6">DSM 19909</strain>
    </source>
</reference>
<dbReference type="GO" id="GO:0005829">
    <property type="term" value="C:cytosol"/>
    <property type="evidence" value="ECO:0007669"/>
    <property type="project" value="TreeGrafter"/>
</dbReference>
<evidence type="ECO:0000313" key="6">
    <source>
        <dbReference type="Proteomes" id="UP000051160"/>
    </source>
</evidence>
<evidence type="ECO:0000313" key="5">
    <source>
        <dbReference type="EMBL" id="KRK97658.1"/>
    </source>
</evidence>
<keyword evidence="1" id="KW-0479">Metal-binding</keyword>
<dbReference type="PANTHER" id="PTHR43782">
    <property type="entry name" value="ARGINASE"/>
    <property type="match status" value="1"/>
</dbReference>
<dbReference type="RefSeq" id="WP_056948612.1">
    <property type="nucleotide sequence ID" value="NZ_AZEE01000029.1"/>
</dbReference>
<protein>
    <submittedName>
        <fullName evidence="5">Arginase</fullName>
    </submittedName>
</protein>
<evidence type="ECO:0000256" key="3">
    <source>
        <dbReference type="ARBA" id="ARBA00023211"/>
    </source>
</evidence>